<dbReference type="Proteomes" id="UP000238916">
    <property type="component" value="Unassembled WGS sequence"/>
</dbReference>
<accession>A0A2U3LYV2</accession>
<organism evidence="1 2">
    <name type="scientific">Candidatus Desulfosporosinus infrequens</name>
    <dbReference type="NCBI Taxonomy" id="2043169"/>
    <lineage>
        <taxon>Bacteria</taxon>
        <taxon>Bacillati</taxon>
        <taxon>Bacillota</taxon>
        <taxon>Clostridia</taxon>
        <taxon>Eubacteriales</taxon>
        <taxon>Desulfitobacteriaceae</taxon>
        <taxon>Desulfosporosinus</taxon>
    </lineage>
</organism>
<dbReference type="EMBL" id="OMOF01000971">
    <property type="protein sequence ID" value="SPF57018.1"/>
    <property type="molecule type" value="Genomic_DNA"/>
</dbReference>
<reference evidence="2" key="1">
    <citation type="submission" date="2018-02" db="EMBL/GenBank/DDBJ databases">
        <authorList>
            <person name="Hausmann B."/>
        </authorList>
    </citation>
    <scope>NUCLEOTIDE SEQUENCE [LARGE SCALE GENOMIC DNA]</scope>
    <source>
        <strain evidence="2">Peat soil MAG SbF1</strain>
    </source>
</reference>
<sequence>MGELREQLVGNINHDKRAVIIKKLRETDLRSNLVMERRNRKNRTYLNERL</sequence>
<evidence type="ECO:0000313" key="2">
    <source>
        <dbReference type="Proteomes" id="UP000238916"/>
    </source>
</evidence>
<name>A0A2U3LYV2_9FIRM</name>
<protein>
    <submittedName>
        <fullName evidence="1">Uncharacterized protein</fullName>
    </submittedName>
</protein>
<evidence type="ECO:0000313" key="1">
    <source>
        <dbReference type="EMBL" id="SPF57018.1"/>
    </source>
</evidence>
<proteinExistence type="predicted"/>
<gene>
    <name evidence="1" type="ORF">SBF1_990020</name>
</gene>
<dbReference type="AlphaFoldDB" id="A0A2U3LYV2"/>